<dbReference type="PANTHER" id="PTHR36452:SF1">
    <property type="entry name" value="DUF2461 DOMAIN-CONTAINING PROTEIN"/>
    <property type="match status" value="1"/>
</dbReference>
<accession>A0A1S2VP77</accession>
<reference evidence="1 2" key="1">
    <citation type="submission" date="2016-10" db="EMBL/GenBank/DDBJ databases">
        <title>Arsenicibacter rosenii gen. nov., sp. nov., an efficient arsenic-methylating bacterium isolated from an arsenic-contaminated paddy soil.</title>
        <authorList>
            <person name="Huang K."/>
        </authorList>
    </citation>
    <scope>NUCLEOTIDE SEQUENCE [LARGE SCALE GENOMIC DNA]</scope>
    <source>
        <strain evidence="1 2">SM-1</strain>
    </source>
</reference>
<dbReference type="InterPro" id="IPR012808">
    <property type="entry name" value="CHP02453"/>
</dbReference>
<sequence length="220" mass="25693">MTADTFAFQRELAQNNNREWLQANRKRYEAAKAQIEQLVTRILAGVNTFQPLPNTEVKDCIFRINRDIRFSKNKEPYKLNFAAAIGPGGRHSGRIDYYIHIQPGNESFLGAGMWQPTPAQLAKFRQEIDYNVAELKGIIEEETFRAYFPEIWGEVMKTAPKGYTTDHPDIDLLRRKQLFFMHRYSDQDVLQPGFAEEVARGCHLLKPYCDFLNYLFFEEE</sequence>
<dbReference type="NCBIfam" id="TIGR02453">
    <property type="entry name" value="TIGR02453 family protein"/>
    <property type="match status" value="1"/>
</dbReference>
<dbReference type="Pfam" id="PF09365">
    <property type="entry name" value="DUF2461"/>
    <property type="match status" value="1"/>
</dbReference>
<gene>
    <name evidence="1" type="ORF">BLX24_08495</name>
</gene>
<name>A0A1S2VP77_9BACT</name>
<comment type="caution">
    <text evidence="1">The sequence shown here is derived from an EMBL/GenBank/DDBJ whole genome shotgun (WGS) entry which is preliminary data.</text>
</comment>
<dbReference type="AlphaFoldDB" id="A0A1S2VP77"/>
<dbReference type="Proteomes" id="UP000181790">
    <property type="component" value="Unassembled WGS sequence"/>
</dbReference>
<dbReference type="PANTHER" id="PTHR36452">
    <property type="entry name" value="CHROMOSOME 12, WHOLE GENOME SHOTGUN SEQUENCE"/>
    <property type="match status" value="1"/>
</dbReference>
<dbReference type="PIRSF" id="PIRSF028451">
    <property type="entry name" value="UCP028451"/>
    <property type="match status" value="1"/>
</dbReference>
<proteinExistence type="predicted"/>
<dbReference type="EMBL" id="MORL01000003">
    <property type="protein sequence ID" value="OIN60006.1"/>
    <property type="molecule type" value="Genomic_DNA"/>
</dbReference>
<protein>
    <submittedName>
        <fullName evidence="1">TIGR02453 family protein</fullName>
    </submittedName>
</protein>
<evidence type="ECO:0000313" key="2">
    <source>
        <dbReference type="Proteomes" id="UP000181790"/>
    </source>
</evidence>
<keyword evidence="2" id="KW-1185">Reference proteome</keyword>
<dbReference type="InterPro" id="IPR015996">
    <property type="entry name" value="UCP028451"/>
</dbReference>
<evidence type="ECO:0000313" key="1">
    <source>
        <dbReference type="EMBL" id="OIN60006.1"/>
    </source>
</evidence>
<organism evidence="1 2">
    <name type="scientific">Arsenicibacter rosenii</name>
    <dbReference type="NCBI Taxonomy" id="1750698"/>
    <lineage>
        <taxon>Bacteria</taxon>
        <taxon>Pseudomonadati</taxon>
        <taxon>Bacteroidota</taxon>
        <taxon>Cytophagia</taxon>
        <taxon>Cytophagales</taxon>
        <taxon>Spirosomataceae</taxon>
        <taxon>Arsenicibacter</taxon>
    </lineage>
</organism>